<proteinExistence type="predicted"/>
<accession>A0A9R1XAR5</accession>
<comment type="caution">
    <text evidence="1">The sequence shown here is derived from an EMBL/GenBank/DDBJ whole genome shotgun (WGS) entry which is preliminary data.</text>
</comment>
<organism evidence="1 2">
    <name type="scientific">Lactuca sativa</name>
    <name type="common">Garden lettuce</name>
    <dbReference type="NCBI Taxonomy" id="4236"/>
    <lineage>
        <taxon>Eukaryota</taxon>
        <taxon>Viridiplantae</taxon>
        <taxon>Streptophyta</taxon>
        <taxon>Embryophyta</taxon>
        <taxon>Tracheophyta</taxon>
        <taxon>Spermatophyta</taxon>
        <taxon>Magnoliopsida</taxon>
        <taxon>eudicotyledons</taxon>
        <taxon>Gunneridae</taxon>
        <taxon>Pentapetalae</taxon>
        <taxon>asterids</taxon>
        <taxon>campanulids</taxon>
        <taxon>Asterales</taxon>
        <taxon>Asteraceae</taxon>
        <taxon>Cichorioideae</taxon>
        <taxon>Cichorieae</taxon>
        <taxon>Lactucinae</taxon>
        <taxon>Lactuca</taxon>
    </lineage>
</organism>
<evidence type="ECO:0000313" key="1">
    <source>
        <dbReference type="EMBL" id="KAJ0205389.1"/>
    </source>
</evidence>
<evidence type="ECO:0000313" key="2">
    <source>
        <dbReference type="Proteomes" id="UP000235145"/>
    </source>
</evidence>
<dbReference type="EMBL" id="NBSK02000005">
    <property type="protein sequence ID" value="KAJ0205389.1"/>
    <property type="molecule type" value="Genomic_DNA"/>
</dbReference>
<name>A0A9R1XAR5_LACSA</name>
<keyword evidence="2" id="KW-1185">Reference proteome</keyword>
<sequence>MGSESRNSNQISLEWRDFRLKCTEFGGIYKNLNKLHKSGETISTCLMRQWNNVKKQWQPTNLFHISNFGKMDLEDAQPLHQPIGRNRARKDVSSSSSSIIDIFGENFDQYVQVQESKTELMSRWNKNDRRANIVSNKTI</sequence>
<dbReference type="Proteomes" id="UP000235145">
    <property type="component" value="Unassembled WGS sequence"/>
</dbReference>
<reference evidence="1 2" key="1">
    <citation type="journal article" date="2017" name="Nat. Commun.">
        <title>Genome assembly with in vitro proximity ligation data and whole-genome triplication in lettuce.</title>
        <authorList>
            <person name="Reyes-Chin-Wo S."/>
            <person name="Wang Z."/>
            <person name="Yang X."/>
            <person name="Kozik A."/>
            <person name="Arikit S."/>
            <person name="Song C."/>
            <person name="Xia L."/>
            <person name="Froenicke L."/>
            <person name="Lavelle D.O."/>
            <person name="Truco M.J."/>
            <person name="Xia R."/>
            <person name="Zhu S."/>
            <person name="Xu C."/>
            <person name="Xu H."/>
            <person name="Xu X."/>
            <person name="Cox K."/>
            <person name="Korf I."/>
            <person name="Meyers B.C."/>
            <person name="Michelmore R.W."/>
        </authorList>
    </citation>
    <scope>NUCLEOTIDE SEQUENCE [LARGE SCALE GENOMIC DNA]</scope>
    <source>
        <strain evidence="2">cv. Salinas</strain>
        <tissue evidence="1">Seedlings</tissue>
    </source>
</reference>
<dbReference type="AlphaFoldDB" id="A0A9R1XAR5"/>
<protein>
    <submittedName>
        <fullName evidence="1">Uncharacterized protein</fullName>
    </submittedName>
</protein>
<gene>
    <name evidence="1" type="ORF">LSAT_V11C500240800</name>
</gene>